<dbReference type="GO" id="GO:0003677">
    <property type="term" value="F:DNA binding"/>
    <property type="evidence" value="ECO:0007669"/>
    <property type="project" value="InterPro"/>
</dbReference>
<dbReference type="PANTHER" id="PTHR33055">
    <property type="entry name" value="TRANSPOSASE FOR INSERTION SEQUENCE ELEMENT IS1111A"/>
    <property type="match status" value="1"/>
</dbReference>
<evidence type="ECO:0000256" key="1">
    <source>
        <dbReference type="SAM" id="MobiDB-lite"/>
    </source>
</evidence>
<dbReference type="Pfam" id="PF02371">
    <property type="entry name" value="Transposase_20"/>
    <property type="match status" value="1"/>
</dbReference>
<dbReference type="InterPro" id="IPR047650">
    <property type="entry name" value="Transpos_IS110"/>
</dbReference>
<dbReference type="GO" id="GO:0004803">
    <property type="term" value="F:transposase activity"/>
    <property type="evidence" value="ECO:0007669"/>
    <property type="project" value="InterPro"/>
</dbReference>
<protein>
    <submittedName>
        <fullName evidence="4">Mobile element protein</fullName>
    </submittedName>
</protein>
<accession>A0A833J2H0</accession>
<name>A0A833J2H0_9HYPH</name>
<dbReference type="InterPro" id="IPR002525">
    <property type="entry name" value="Transp_IS110-like_N"/>
</dbReference>
<sequence>MTIAVLGIDLGKNSCSLVGLDAAGRVVLRRRMRREAVIAFGAKLPGCVVAMEACCGAHHMGRILDEQGHTVRLMSPEYVRPYVKAQKNDDRDAEAIAEAATRPTMRFVALKSEAQLDVQTLHRVRDQLVGERTALTNQIRSVLLERGHVVAQGRAKLTACLAALLDTDAGASLTPRMRTLVAEVRERWQDLDRRIAALDAEFAEQARINEDARRLTTIPGIGALNATALVAAIGDVASFARGRDLAAWLGLVPRQVTTGGKPRLVGITKRGSKYLRKTLVQGARAALPSLRQSDTHLGQRCCATGGSTRRRPWPPDPSSADADAPAFRCLRAVRGRWPDSRPVFWKPLRKNGARRRPLYEAQDARISILANGAVGRPDTFMQTAQTSGSEPLADGAGHTFCGTCSCTRSSTRSHTPARAQRMKICAACHQGPNSSGMARHLAPF</sequence>
<proteinExistence type="predicted"/>
<dbReference type="Pfam" id="PF01548">
    <property type="entry name" value="DEDD_Tnp_IS110"/>
    <property type="match status" value="1"/>
</dbReference>
<feature type="domain" description="Transposase IS110-like N-terminal" evidence="2">
    <location>
        <begin position="6"/>
        <end position="144"/>
    </location>
</feature>
<gene>
    <name evidence="4" type="ORF">F8B43_5176</name>
</gene>
<evidence type="ECO:0000313" key="4">
    <source>
        <dbReference type="EMBL" id="KAB7782421.1"/>
    </source>
</evidence>
<dbReference type="AlphaFoldDB" id="A0A833J2H0"/>
<dbReference type="InterPro" id="IPR003346">
    <property type="entry name" value="Transposase_20"/>
</dbReference>
<comment type="caution">
    <text evidence="4">The sequence shown here is derived from an EMBL/GenBank/DDBJ whole genome shotgun (WGS) entry which is preliminary data.</text>
</comment>
<feature type="domain" description="Transposase IS116/IS110/IS902 C-terminal" evidence="3">
    <location>
        <begin position="213"/>
        <end position="289"/>
    </location>
</feature>
<evidence type="ECO:0000259" key="3">
    <source>
        <dbReference type="Pfam" id="PF02371"/>
    </source>
</evidence>
<organism evidence="4 5">
    <name type="scientific">Methylorubrum populi</name>
    <dbReference type="NCBI Taxonomy" id="223967"/>
    <lineage>
        <taxon>Bacteria</taxon>
        <taxon>Pseudomonadati</taxon>
        <taxon>Pseudomonadota</taxon>
        <taxon>Alphaproteobacteria</taxon>
        <taxon>Hyphomicrobiales</taxon>
        <taxon>Methylobacteriaceae</taxon>
        <taxon>Methylorubrum</taxon>
    </lineage>
</organism>
<dbReference type="NCBIfam" id="NF033542">
    <property type="entry name" value="transpos_IS110"/>
    <property type="match status" value="1"/>
</dbReference>
<dbReference type="PANTHER" id="PTHR33055:SF3">
    <property type="entry name" value="PUTATIVE TRANSPOSASE FOR IS117-RELATED"/>
    <property type="match status" value="1"/>
</dbReference>
<feature type="region of interest" description="Disordered" evidence="1">
    <location>
        <begin position="303"/>
        <end position="322"/>
    </location>
</feature>
<evidence type="ECO:0000313" key="5">
    <source>
        <dbReference type="Proteomes" id="UP000469949"/>
    </source>
</evidence>
<reference evidence="4 5" key="1">
    <citation type="submission" date="2019-10" db="EMBL/GenBank/DDBJ databases">
        <title>Draft Genome Sequence of the Caffeine Degrading Methylotroph Methylorubrum populi PINKEL.</title>
        <authorList>
            <person name="Dawson S.C."/>
            <person name="Zhang X."/>
            <person name="Wright M.E."/>
            <person name="Sharma G."/>
            <person name="Langner J.T."/>
            <person name="Ditty J.L."/>
            <person name="Subuyuj G.A."/>
        </authorList>
    </citation>
    <scope>NUCLEOTIDE SEQUENCE [LARGE SCALE GENOMIC DNA]</scope>
    <source>
        <strain evidence="4 5">Pinkel</strain>
    </source>
</reference>
<evidence type="ECO:0000259" key="2">
    <source>
        <dbReference type="Pfam" id="PF01548"/>
    </source>
</evidence>
<dbReference type="Proteomes" id="UP000469949">
    <property type="component" value="Unassembled WGS sequence"/>
</dbReference>
<dbReference type="EMBL" id="WEKV01000020">
    <property type="protein sequence ID" value="KAB7782421.1"/>
    <property type="molecule type" value="Genomic_DNA"/>
</dbReference>
<dbReference type="GO" id="GO:0006313">
    <property type="term" value="P:DNA transposition"/>
    <property type="evidence" value="ECO:0007669"/>
    <property type="project" value="InterPro"/>
</dbReference>